<accession>F7NHB3</accession>
<reference evidence="1 2" key="1">
    <citation type="journal article" date="2011" name="EMBO J.">
        <title>Structural diversity of bacterial flagellar motors.</title>
        <authorList>
            <person name="Chen S."/>
            <person name="Beeby M."/>
            <person name="Murphy G.E."/>
            <person name="Leadbetter J.R."/>
            <person name="Hendrixson D.R."/>
            <person name="Briegel A."/>
            <person name="Li Z."/>
            <person name="Shi J."/>
            <person name="Tocheva E.I."/>
            <person name="Muller A."/>
            <person name="Dobro M.J."/>
            <person name="Jensen G.J."/>
        </authorList>
    </citation>
    <scope>NUCLEOTIDE SEQUENCE [LARGE SCALE GENOMIC DNA]</scope>
    <source>
        <strain evidence="1 2">DSM 6540</strain>
    </source>
</reference>
<comment type="caution">
    <text evidence="1">The sequence shown here is derived from an EMBL/GenBank/DDBJ whole genome shotgun (WGS) entry which is preliminary data.</text>
</comment>
<organism evidence="1 2">
    <name type="scientific">Acetonema longum DSM 6540</name>
    <dbReference type="NCBI Taxonomy" id="1009370"/>
    <lineage>
        <taxon>Bacteria</taxon>
        <taxon>Bacillati</taxon>
        <taxon>Bacillota</taxon>
        <taxon>Negativicutes</taxon>
        <taxon>Acetonemataceae</taxon>
        <taxon>Acetonema</taxon>
    </lineage>
</organism>
<proteinExistence type="predicted"/>
<name>F7NHB3_9FIRM</name>
<sequence length="41" mass="4559">MFIGAGIEGDLGETVRKYMTLTDADVFTEFQIGTNISYLKI</sequence>
<gene>
    <name evidence="1" type="ORF">ALO_07293</name>
</gene>
<evidence type="ECO:0000313" key="2">
    <source>
        <dbReference type="Proteomes" id="UP000003240"/>
    </source>
</evidence>
<dbReference type="Proteomes" id="UP000003240">
    <property type="component" value="Unassembled WGS sequence"/>
</dbReference>
<protein>
    <submittedName>
        <fullName evidence="1">Uncharacterized protein</fullName>
    </submittedName>
</protein>
<dbReference type="EMBL" id="AFGF01000053">
    <property type="protein sequence ID" value="EGO64596.1"/>
    <property type="molecule type" value="Genomic_DNA"/>
</dbReference>
<keyword evidence="2" id="KW-1185">Reference proteome</keyword>
<dbReference type="AlphaFoldDB" id="F7NHB3"/>
<evidence type="ECO:0000313" key="1">
    <source>
        <dbReference type="EMBL" id="EGO64596.1"/>
    </source>
</evidence>